<dbReference type="NCBIfam" id="NF005559">
    <property type="entry name" value="PRK07231.1"/>
    <property type="match status" value="1"/>
</dbReference>
<dbReference type="Gene3D" id="3.40.50.720">
    <property type="entry name" value="NAD(P)-binding Rossmann-like Domain"/>
    <property type="match status" value="1"/>
</dbReference>
<comment type="caution">
    <text evidence="2">The sequence shown here is derived from an EMBL/GenBank/DDBJ whole genome shotgun (WGS) entry which is preliminary data.</text>
</comment>
<accession>A0A2W4D6K8</accession>
<gene>
    <name evidence="2" type="ORF">CPY51_15715</name>
</gene>
<name>A0A2W4D6K8_9HYPH</name>
<dbReference type="PRINTS" id="PR00081">
    <property type="entry name" value="GDHRDH"/>
</dbReference>
<keyword evidence="3" id="KW-1185">Reference proteome</keyword>
<reference evidence="2 3" key="1">
    <citation type="journal article" date="2018" name="Sci. Rep.">
        <title>Rhizobium tumorigenes sp. nov., a novel plant tumorigenic bacterium isolated from cane gall tumors on thornless blackberry.</title>
        <authorList>
            <person name="Kuzmanovi N."/>
            <person name="Smalla K."/>
            <person name="Gronow S."/>
            <person name="PuBawska J."/>
        </authorList>
    </citation>
    <scope>NUCLEOTIDE SEQUENCE [LARGE SCALE GENOMIC DNA]</scope>
    <source>
        <strain evidence="2 3">CCBAU 85046</strain>
    </source>
</reference>
<dbReference type="RefSeq" id="WP_111161170.1">
    <property type="nucleotide sequence ID" value="NZ_PCDP01000036.1"/>
</dbReference>
<evidence type="ECO:0000256" key="1">
    <source>
        <dbReference type="ARBA" id="ARBA00006484"/>
    </source>
</evidence>
<evidence type="ECO:0000313" key="2">
    <source>
        <dbReference type="EMBL" id="PZM12974.1"/>
    </source>
</evidence>
<dbReference type="PANTHER" id="PTHR42760">
    <property type="entry name" value="SHORT-CHAIN DEHYDROGENASES/REDUCTASES FAMILY MEMBER"/>
    <property type="match status" value="1"/>
</dbReference>
<dbReference type="SUPFAM" id="SSF51735">
    <property type="entry name" value="NAD(P)-binding Rossmann-fold domains"/>
    <property type="match status" value="1"/>
</dbReference>
<dbReference type="OrthoDB" id="9779623at2"/>
<evidence type="ECO:0000313" key="3">
    <source>
        <dbReference type="Proteomes" id="UP000248925"/>
    </source>
</evidence>
<dbReference type="Pfam" id="PF13561">
    <property type="entry name" value="adh_short_C2"/>
    <property type="match status" value="1"/>
</dbReference>
<dbReference type="InterPro" id="IPR002347">
    <property type="entry name" value="SDR_fam"/>
</dbReference>
<comment type="similarity">
    <text evidence="1">Belongs to the short-chain dehydrogenases/reductases (SDR) family.</text>
</comment>
<organism evidence="2 3">
    <name type="scientific">Rhizobium tubonense</name>
    <dbReference type="NCBI Taxonomy" id="484088"/>
    <lineage>
        <taxon>Bacteria</taxon>
        <taxon>Pseudomonadati</taxon>
        <taxon>Pseudomonadota</taxon>
        <taxon>Alphaproteobacteria</taxon>
        <taxon>Hyphomicrobiales</taxon>
        <taxon>Rhizobiaceae</taxon>
        <taxon>Rhizobium/Agrobacterium group</taxon>
        <taxon>Rhizobium</taxon>
    </lineage>
</organism>
<dbReference type="CDD" id="cd05233">
    <property type="entry name" value="SDR_c"/>
    <property type="match status" value="1"/>
</dbReference>
<dbReference type="PRINTS" id="PR00080">
    <property type="entry name" value="SDRFAMILY"/>
</dbReference>
<dbReference type="EMBL" id="PCDP01000036">
    <property type="protein sequence ID" value="PZM12974.1"/>
    <property type="molecule type" value="Genomic_DNA"/>
</dbReference>
<proteinExistence type="inferred from homology"/>
<dbReference type="GO" id="GO:0016616">
    <property type="term" value="F:oxidoreductase activity, acting on the CH-OH group of donors, NAD or NADP as acceptor"/>
    <property type="evidence" value="ECO:0007669"/>
    <property type="project" value="TreeGrafter"/>
</dbReference>
<dbReference type="Proteomes" id="UP000248925">
    <property type="component" value="Unassembled WGS sequence"/>
</dbReference>
<dbReference type="InterPro" id="IPR036291">
    <property type="entry name" value="NAD(P)-bd_dom_sf"/>
</dbReference>
<dbReference type="FunFam" id="3.40.50.720:FF:000084">
    <property type="entry name" value="Short-chain dehydrogenase reductase"/>
    <property type="match status" value="1"/>
</dbReference>
<protein>
    <submittedName>
        <fullName evidence="2">Short-chain dehydrogenase</fullName>
    </submittedName>
</protein>
<sequence length="272" mass="28629">MTLLNKTAVVTGSSRGIGFGIAKILLERNMNVVLNGRDIDTLSSAHANLGALRGKATVFAGDVSDPGKAEELVAHAVEHHGGIDLLVNNAGWPDPVAHFLEMTDEHWDAVMKVNLKGVFLCSRAAARVMAESGAGSIVHISSMAALQAHRSMAAYDVSKAAVEGLTRSMALDLAPFGIRVNAVSPGPVHVGDAPEKDDRAPLVPLGRVGLPSDIGKAVAFVGSDEASFITGETIYVDGGFLKQLRPPQLDLAWPEGIESRLSTIGDVRRSQQ</sequence>
<dbReference type="AlphaFoldDB" id="A0A2W4D6K8"/>